<dbReference type="Gene3D" id="2.40.50.140">
    <property type="entry name" value="Nucleic acid-binding proteins"/>
    <property type="match status" value="2"/>
</dbReference>
<evidence type="ECO:0000256" key="3">
    <source>
        <dbReference type="ARBA" id="ARBA00009479"/>
    </source>
</evidence>
<dbReference type="FunFam" id="2.30.30.30:FF:000003">
    <property type="entry name" value="Elongation factor P"/>
    <property type="match status" value="1"/>
</dbReference>
<evidence type="ECO:0000259" key="9">
    <source>
        <dbReference type="SMART" id="SM00841"/>
    </source>
</evidence>
<dbReference type="GO" id="GO:0005829">
    <property type="term" value="C:cytosol"/>
    <property type="evidence" value="ECO:0007669"/>
    <property type="project" value="UniProtKB-ARBA"/>
</dbReference>
<dbReference type="Pfam" id="PF08207">
    <property type="entry name" value="EFP_N"/>
    <property type="match status" value="1"/>
</dbReference>
<dbReference type="InterPro" id="IPR015365">
    <property type="entry name" value="Elong-fact-P_C"/>
</dbReference>
<evidence type="ECO:0000256" key="6">
    <source>
        <dbReference type="ARBA" id="ARBA00022917"/>
    </source>
</evidence>
<dbReference type="CDD" id="cd05794">
    <property type="entry name" value="S1_EF-P_repeat_2"/>
    <property type="match status" value="1"/>
</dbReference>
<comment type="subcellular location">
    <subcellularLocation>
        <location evidence="1 7">Cytoplasm</location>
    </subcellularLocation>
</comment>
<dbReference type="GO" id="GO:0043043">
    <property type="term" value="P:peptide biosynthetic process"/>
    <property type="evidence" value="ECO:0007669"/>
    <property type="project" value="InterPro"/>
</dbReference>
<dbReference type="PANTHER" id="PTHR30053:SF14">
    <property type="entry name" value="TRANSLATION ELONGATION FACTOR KOW-LIKE DOMAIN-CONTAINING PROTEIN"/>
    <property type="match status" value="1"/>
</dbReference>
<dbReference type="FunFam" id="2.40.50.140:FF:000004">
    <property type="entry name" value="Elongation factor P"/>
    <property type="match status" value="1"/>
</dbReference>
<dbReference type="InterPro" id="IPR013185">
    <property type="entry name" value="Transl_elong_KOW-like"/>
</dbReference>
<gene>
    <name evidence="7" type="primary">efp</name>
    <name evidence="10" type="ORF">A3D59_02850</name>
</gene>
<name>A0A1G2R8N0_9BACT</name>
<dbReference type="PANTHER" id="PTHR30053">
    <property type="entry name" value="ELONGATION FACTOR P"/>
    <property type="match status" value="1"/>
</dbReference>
<evidence type="ECO:0000313" key="10">
    <source>
        <dbReference type="EMBL" id="OHA69037.1"/>
    </source>
</evidence>
<dbReference type="Gene3D" id="2.30.30.30">
    <property type="match status" value="1"/>
</dbReference>
<evidence type="ECO:0000256" key="2">
    <source>
        <dbReference type="ARBA" id="ARBA00004815"/>
    </source>
</evidence>
<accession>A0A1G2R8N0</accession>
<feature type="domain" description="Elongation factor P C-terminal" evidence="9">
    <location>
        <begin position="130"/>
        <end position="185"/>
    </location>
</feature>
<dbReference type="PROSITE" id="PS01275">
    <property type="entry name" value="EFP"/>
    <property type="match status" value="1"/>
</dbReference>
<comment type="pathway">
    <text evidence="2 7">Protein biosynthesis; polypeptide chain elongation.</text>
</comment>
<dbReference type="PIRSF" id="PIRSF005901">
    <property type="entry name" value="EF-P"/>
    <property type="match status" value="1"/>
</dbReference>
<dbReference type="NCBIfam" id="NF001810">
    <property type="entry name" value="PRK00529.1"/>
    <property type="match status" value="1"/>
</dbReference>
<dbReference type="InterPro" id="IPR008991">
    <property type="entry name" value="Translation_prot_SH3-like_sf"/>
</dbReference>
<sequence length="191" mass="21809">MFTINDLKPGIVFLYNNQPCQVLEATHLKVAQSAGMLQVKIKNLINGNALSTTFKSADKFEEAEVSRETYKFVYQYRDQFWFTKPDKPQQRFFLEESKIGENKYYLKPNAEIQVLYFNNKPIGIELPIKMDFEIKEAPPNIRGNTAQGGTKTATLETGLKIQVPLFIETGDIVRVNTQSGEYTERITKGAK</sequence>
<dbReference type="AlphaFoldDB" id="A0A1G2R8N0"/>
<dbReference type="InterPro" id="IPR014722">
    <property type="entry name" value="Rib_uL2_dom2"/>
</dbReference>
<dbReference type="InterPro" id="IPR020599">
    <property type="entry name" value="Transl_elong_fac_P/YeiP"/>
</dbReference>
<dbReference type="Proteomes" id="UP000179258">
    <property type="component" value="Unassembled WGS sequence"/>
</dbReference>
<comment type="caution">
    <text evidence="10">The sequence shown here is derived from an EMBL/GenBank/DDBJ whole genome shotgun (WGS) entry which is preliminary data.</text>
</comment>
<dbReference type="UniPathway" id="UPA00345"/>
<evidence type="ECO:0000313" key="11">
    <source>
        <dbReference type="Proteomes" id="UP000179258"/>
    </source>
</evidence>
<keyword evidence="5 7" id="KW-0251">Elongation factor</keyword>
<dbReference type="SUPFAM" id="SSF50104">
    <property type="entry name" value="Translation proteins SH3-like domain"/>
    <property type="match status" value="1"/>
</dbReference>
<dbReference type="NCBIfam" id="TIGR00038">
    <property type="entry name" value="efp"/>
    <property type="match status" value="1"/>
</dbReference>
<evidence type="ECO:0000256" key="1">
    <source>
        <dbReference type="ARBA" id="ARBA00004496"/>
    </source>
</evidence>
<organism evidence="10 11">
    <name type="scientific">Candidatus Wildermuthbacteria bacterium RIFCSPHIGHO2_02_FULL_47_17</name>
    <dbReference type="NCBI Taxonomy" id="1802452"/>
    <lineage>
        <taxon>Bacteria</taxon>
        <taxon>Candidatus Wildermuthiibacteriota</taxon>
    </lineage>
</organism>
<proteinExistence type="inferred from homology"/>
<evidence type="ECO:0000256" key="7">
    <source>
        <dbReference type="HAMAP-Rule" id="MF_00141"/>
    </source>
</evidence>
<keyword evidence="4 7" id="KW-0963">Cytoplasm</keyword>
<comment type="function">
    <text evidence="7">Involved in peptide bond synthesis. Stimulates efficient translation and peptide-bond synthesis on native or reconstituted 70S ribosomes in vitro. Probably functions indirectly by altering the affinity of the ribosome for aminoacyl-tRNA, thus increasing their reactivity as acceptors for peptidyl transferase.</text>
</comment>
<reference evidence="10 11" key="1">
    <citation type="journal article" date="2016" name="Nat. Commun.">
        <title>Thousands of microbial genomes shed light on interconnected biogeochemical processes in an aquifer system.</title>
        <authorList>
            <person name="Anantharaman K."/>
            <person name="Brown C.T."/>
            <person name="Hug L.A."/>
            <person name="Sharon I."/>
            <person name="Castelle C.J."/>
            <person name="Probst A.J."/>
            <person name="Thomas B.C."/>
            <person name="Singh A."/>
            <person name="Wilkins M.J."/>
            <person name="Karaoz U."/>
            <person name="Brodie E.L."/>
            <person name="Williams K.H."/>
            <person name="Hubbard S.S."/>
            <person name="Banfield J.F."/>
        </authorList>
    </citation>
    <scope>NUCLEOTIDE SEQUENCE [LARGE SCALE GENOMIC DNA]</scope>
</reference>
<comment type="similarity">
    <text evidence="3 7">Belongs to the elongation factor P family.</text>
</comment>
<dbReference type="GO" id="GO:0003746">
    <property type="term" value="F:translation elongation factor activity"/>
    <property type="evidence" value="ECO:0007669"/>
    <property type="project" value="UniProtKB-UniRule"/>
</dbReference>
<dbReference type="EMBL" id="MHTX01000002">
    <property type="protein sequence ID" value="OHA69037.1"/>
    <property type="molecule type" value="Genomic_DNA"/>
</dbReference>
<dbReference type="InterPro" id="IPR013852">
    <property type="entry name" value="Transl_elong_P/YeiP_CS"/>
</dbReference>
<keyword evidence="6 7" id="KW-0648">Protein biosynthesis</keyword>
<dbReference type="InterPro" id="IPR011768">
    <property type="entry name" value="Transl_elongation_fac_P"/>
</dbReference>
<dbReference type="SMART" id="SM00841">
    <property type="entry name" value="Elong-fact-P_C"/>
    <property type="match status" value="1"/>
</dbReference>
<dbReference type="SUPFAM" id="SSF50249">
    <property type="entry name" value="Nucleic acid-binding proteins"/>
    <property type="match status" value="2"/>
</dbReference>
<dbReference type="Pfam" id="PF09285">
    <property type="entry name" value="Elong-fact-P_C"/>
    <property type="match status" value="1"/>
</dbReference>
<dbReference type="HAMAP" id="MF_00141">
    <property type="entry name" value="EF_P"/>
    <property type="match status" value="1"/>
</dbReference>
<evidence type="ECO:0000256" key="4">
    <source>
        <dbReference type="ARBA" id="ARBA00022490"/>
    </source>
</evidence>
<protein>
    <recommendedName>
        <fullName evidence="7 8">Elongation factor P</fullName>
        <shortName evidence="7">EF-P</shortName>
    </recommendedName>
</protein>
<dbReference type="InterPro" id="IPR012340">
    <property type="entry name" value="NA-bd_OB-fold"/>
</dbReference>
<evidence type="ECO:0000256" key="5">
    <source>
        <dbReference type="ARBA" id="ARBA00022768"/>
    </source>
</evidence>
<evidence type="ECO:0000256" key="8">
    <source>
        <dbReference type="NCBIfam" id="TIGR00038"/>
    </source>
</evidence>